<evidence type="ECO:0000313" key="6">
    <source>
        <dbReference type="Proteomes" id="UP000596742"/>
    </source>
</evidence>
<dbReference type="PANTHER" id="PTHR19143">
    <property type="entry name" value="FIBRINOGEN/TENASCIN/ANGIOPOEITIN"/>
    <property type="match status" value="1"/>
</dbReference>
<dbReference type="InterPro" id="IPR043136">
    <property type="entry name" value="B30.2/SPRY_sf"/>
</dbReference>
<keyword evidence="6" id="KW-1185">Reference proteome</keyword>
<feature type="domain" description="NHR" evidence="3">
    <location>
        <begin position="397"/>
        <end position="599"/>
    </location>
</feature>
<dbReference type="InterPro" id="IPR002181">
    <property type="entry name" value="Fibrinogen_a/b/g_C_dom"/>
</dbReference>
<feature type="non-terminal residue" evidence="5">
    <location>
        <position position="1"/>
    </location>
</feature>
<evidence type="ECO:0000259" key="3">
    <source>
        <dbReference type="PROSITE" id="PS51065"/>
    </source>
</evidence>
<dbReference type="InterPro" id="IPR014716">
    <property type="entry name" value="Fibrinogen_a/b/g_C_1"/>
</dbReference>
<dbReference type="Pfam" id="PF00147">
    <property type="entry name" value="Fibrinogen_C"/>
    <property type="match status" value="3"/>
</dbReference>
<dbReference type="PROSITE" id="PS51406">
    <property type="entry name" value="FIBRINOGEN_C_2"/>
    <property type="match status" value="2"/>
</dbReference>
<feature type="coiled-coil region" evidence="2">
    <location>
        <begin position="168"/>
        <end position="195"/>
    </location>
</feature>
<reference evidence="5" key="1">
    <citation type="submission" date="2018-11" db="EMBL/GenBank/DDBJ databases">
        <authorList>
            <person name="Alioto T."/>
            <person name="Alioto T."/>
        </authorList>
    </citation>
    <scope>NUCLEOTIDE SEQUENCE</scope>
</reference>
<dbReference type="Gene3D" id="2.60.120.920">
    <property type="match status" value="1"/>
</dbReference>
<dbReference type="EMBL" id="UYJE01005476">
    <property type="protein sequence ID" value="VDI37606.1"/>
    <property type="molecule type" value="Genomic_DNA"/>
</dbReference>
<dbReference type="AlphaFoldDB" id="A0A8B6ENK8"/>
<keyword evidence="2" id="KW-0175">Coiled coil</keyword>
<feature type="domain" description="Fibrinogen C-terminal" evidence="4">
    <location>
        <begin position="70"/>
        <end position="135"/>
    </location>
</feature>
<accession>A0A8B6ENK8</accession>
<name>A0A8B6ENK8_MYTGA</name>
<dbReference type="OrthoDB" id="6038967at2759"/>
<evidence type="ECO:0000256" key="2">
    <source>
        <dbReference type="SAM" id="Coils"/>
    </source>
</evidence>
<dbReference type="Gene3D" id="4.10.530.10">
    <property type="entry name" value="Gamma-fibrinogen Carboxyl Terminal Fragment, domain 2"/>
    <property type="match status" value="2"/>
</dbReference>
<gene>
    <name evidence="5" type="ORF">MGAL_10B092348A</name>
</gene>
<dbReference type="Gene3D" id="3.90.215.10">
    <property type="entry name" value="Gamma Fibrinogen, chain A, domain 1"/>
    <property type="match status" value="2"/>
</dbReference>
<evidence type="ECO:0000259" key="4">
    <source>
        <dbReference type="PROSITE" id="PS51406"/>
    </source>
</evidence>
<dbReference type="InterPro" id="IPR036056">
    <property type="entry name" value="Fibrinogen-like_C"/>
</dbReference>
<evidence type="ECO:0000313" key="5">
    <source>
        <dbReference type="EMBL" id="VDI37606.1"/>
    </source>
</evidence>
<dbReference type="SUPFAM" id="SSF56496">
    <property type="entry name" value="Fibrinogen C-terminal domain-like"/>
    <property type="match status" value="2"/>
</dbReference>
<dbReference type="InterPro" id="IPR006573">
    <property type="entry name" value="NHR_dom"/>
</dbReference>
<dbReference type="CDD" id="cd00087">
    <property type="entry name" value="FReD"/>
    <property type="match status" value="1"/>
</dbReference>
<dbReference type="PROSITE" id="PS51065">
    <property type="entry name" value="NHR"/>
    <property type="match status" value="1"/>
</dbReference>
<dbReference type="NCBIfam" id="NF040941">
    <property type="entry name" value="GGGWT_bact"/>
    <property type="match status" value="2"/>
</dbReference>
<keyword evidence="1" id="KW-1015">Disulfide bond</keyword>
<dbReference type="Proteomes" id="UP000596742">
    <property type="component" value="Unassembled WGS sequence"/>
</dbReference>
<evidence type="ECO:0000256" key="1">
    <source>
        <dbReference type="ARBA" id="ARBA00023157"/>
    </source>
</evidence>
<organism evidence="5 6">
    <name type="scientific">Mytilus galloprovincialis</name>
    <name type="common">Mediterranean mussel</name>
    <dbReference type="NCBI Taxonomy" id="29158"/>
    <lineage>
        <taxon>Eukaryota</taxon>
        <taxon>Metazoa</taxon>
        <taxon>Spiralia</taxon>
        <taxon>Lophotrochozoa</taxon>
        <taxon>Mollusca</taxon>
        <taxon>Bivalvia</taxon>
        <taxon>Autobranchia</taxon>
        <taxon>Pteriomorphia</taxon>
        <taxon>Mytilida</taxon>
        <taxon>Mytiloidea</taxon>
        <taxon>Mytilidae</taxon>
        <taxon>Mytilinae</taxon>
        <taxon>Mytilus</taxon>
    </lineage>
</organism>
<dbReference type="SMART" id="SM00186">
    <property type="entry name" value="FBG"/>
    <property type="match status" value="1"/>
</dbReference>
<protein>
    <recommendedName>
        <fullName evidence="7">Fibrinogen C-terminal domain-containing protein</fullName>
    </recommendedName>
</protein>
<dbReference type="InterPro" id="IPR050373">
    <property type="entry name" value="Fibrinogen_C-term_domain"/>
</dbReference>
<evidence type="ECO:0008006" key="7">
    <source>
        <dbReference type="Google" id="ProtNLM"/>
    </source>
</evidence>
<dbReference type="InterPro" id="IPR020837">
    <property type="entry name" value="Fibrinogen_CS"/>
</dbReference>
<feature type="domain" description="Fibrinogen C-terminal" evidence="4">
    <location>
        <begin position="200"/>
        <end position="381"/>
    </location>
</feature>
<dbReference type="Pfam" id="PF07177">
    <property type="entry name" value="Neuralized"/>
    <property type="match status" value="1"/>
</dbReference>
<dbReference type="FunFam" id="3.90.215.10:FF:000001">
    <property type="entry name" value="Tenascin isoform 1"/>
    <property type="match status" value="1"/>
</dbReference>
<dbReference type="GO" id="GO:0005615">
    <property type="term" value="C:extracellular space"/>
    <property type="evidence" value="ECO:0007669"/>
    <property type="project" value="TreeGrafter"/>
</dbReference>
<comment type="caution">
    <text evidence="5">The sequence shown here is derived from an EMBL/GenBank/DDBJ whole genome shotgun (WGS) entry which is preliminary data.</text>
</comment>
<dbReference type="SMART" id="SM00588">
    <property type="entry name" value="NEUZ"/>
    <property type="match status" value="1"/>
</dbReference>
<dbReference type="PROSITE" id="PS00514">
    <property type="entry name" value="FIBRINOGEN_C_1"/>
    <property type="match status" value="1"/>
</dbReference>
<proteinExistence type="predicted"/>
<sequence length="604" mass="69389">ASICIGNQEKSKTLETDLSAGTQNRKAIRDCSDLPKDFRSGIYRIKPDKAKAFDVYCEMTIDSGRWTVCDSLDYSNRGRFTTLDRDNDDANDNCSRRHSGAWWYKDCMNSNLHGHYYIETHVGTWNGVIWNTWKGDLQRAPLVALVNTSDIRQNILKSFKKQLNEKVDNLVKQKLKNINHRIQKLEEKWKSFEKDISTGSKKRKVIKDCNNLPKDVRSGIYRIKPDKVNAFDVYCEMTIDSGRWTVIQRRKNGNLDFYLGWAKYKTGFGQLNREFWLGNDKIHTLTSQGKYELRIDLYDFDNNQAYAKYQHFYIGNETSKYNINVYGYSGTAGDSLHYSNGARFTTLDMDNDDSIHNCATYHPGAWWYKSCMRSNLNGDYYIKYPVGTWNGIIAIPGTRFHANHGEYINLLDENTVALNRHWYGRAYTFSEKKLQPGEIFLFEIEKNDHDFSTGMTVGLAQLNPCDKFKLPTYIDSGDHVNDFGRFWLRSILFTENNKPYQSVLGNVVHTPMGSFSRSLLSNGKWNPQNNIGDSMSLSDGVGSRIGIMYTVVENSAEMHLIINGEDQGPCVRNIPYTNGSLHVMLNVNAKTQQVRIIQLYGGNL</sequence>